<accession>K0Z7E5</accession>
<proteinExistence type="predicted"/>
<evidence type="ECO:0000256" key="3">
    <source>
        <dbReference type="ARBA" id="ARBA00023163"/>
    </source>
</evidence>
<dbReference type="GO" id="GO:0006355">
    <property type="term" value="P:regulation of DNA-templated transcription"/>
    <property type="evidence" value="ECO:0007669"/>
    <property type="project" value="InterPro"/>
</dbReference>
<dbReference type="HOGENOM" id="CLU_586472_0_0_11"/>
<feature type="transmembrane region" description="Helical" evidence="4">
    <location>
        <begin position="44"/>
        <end position="60"/>
    </location>
</feature>
<keyword evidence="4" id="KW-0812">Transmembrane</keyword>
<dbReference type="Proteomes" id="UP000006069">
    <property type="component" value="Unassembled WGS sequence"/>
</dbReference>
<organism evidence="6 7">
    <name type="scientific">Slackia piriformis YIT 12062</name>
    <dbReference type="NCBI Taxonomy" id="742818"/>
    <lineage>
        <taxon>Bacteria</taxon>
        <taxon>Bacillati</taxon>
        <taxon>Actinomycetota</taxon>
        <taxon>Coriobacteriia</taxon>
        <taxon>Eggerthellales</taxon>
        <taxon>Eggerthellaceae</taxon>
        <taxon>Slackia</taxon>
    </lineage>
</organism>
<feature type="domain" description="HTH luxR-type" evidence="5">
    <location>
        <begin position="393"/>
        <end position="464"/>
    </location>
</feature>
<dbReference type="Gene3D" id="1.10.10.10">
    <property type="entry name" value="Winged helix-like DNA-binding domain superfamily/Winged helix DNA-binding domain"/>
    <property type="match status" value="1"/>
</dbReference>
<keyword evidence="4" id="KW-0472">Membrane</keyword>
<dbReference type="SMART" id="SM00421">
    <property type="entry name" value="HTH_LUXR"/>
    <property type="match status" value="1"/>
</dbReference>
<dbReference type="PROSITE" id="PS50043">
    <property type="entry name" value="HTH_LUXR_2"/>
    <property type="match status" value="1"/>
</dbReference>
<keyword evidence="7" id="KW-1185">Reference proteome</keyword>
<feature type="transmembrane region" description="Helical" evidence="4">
    <location>
        <begin position="72"/>
        <end position="96"/>
    </location>
</feature>
<evidence type="ECO:0000313" key="7">
    <source>
        <dbReference type="Proteomes" id="UP000006069"/>
    </source>
</evidence>
<dbReference type="SUPFAM" id="SSF46894">
    <property type="entry name" value="C-terminal effector domain of the bipartite response regulators"/>
    <property type="match status" value="1"/>
</dbReference>
<reference evidence="6 7" key="1">
    <citation type="submission" date="2012-08" db="EMBL/GenBank/DDBJ databases">
        <title>The Genome Sequence of Slackia piriformis YIT 12062.</title>
        <authorList>
            <consortium name="The Broad Institute Genome Sequencing Platform"/>
            <person name="Earl A."/>
            <person name="Ward D."/>
            <person name="Feldgarden M."/>
            <person name="Gevers D."/>
            <person name="Morotomi M."/>
            <person name="Walker B."/>
            <person name="Young S.K."/>
            <person name="Zeng Q."/>
            <person name="Gargeya S."/>
            <person name="Fitzgerald M."/>
            <person name="Haas B."/>
            <person name="Abouelleil A."/>
            <person name="Alvarado L."/>
            <person name="Arachchi H.M."/>
            <person name="Berlin A.M."/>
            <person name="Chapman S.B."/>
            <person name="Goldberg J."/>
            <person name="Griggs A."/>
            <person name="Gujja S."/>
            <person name="Hansen M."/>
            <person name="Howarth C."/>
            <person name="Imamovic A."/>
            <person name="Larimer J."/>
            <person name="McCowen C."/>
            <person name="Montmayeur A."/>
            <person name="Murphy C."/>
            <person name="Neiman D."/>
            <person name="Pearson M."/>
            <person name="Priest M."/>
            <person name="Roberts A."/>
            <person name="Saif S."/>
            <person name="Shea T."/>
            <person name="Sisk P."/>
            <person name="Sykes S."/>
            <person name="Wortman J."/>
            <person name="Nusbaum C."/>
            <person name="Birren B."/>
        </authorList>
    </citation>
    <scope>NUCLEOTIDE SEQUENCE [LARGE SCALE GENOMIC DNA]</scope>
    <source>
        <strain evidence="6 7">YIT 12062</strain>
    </source>
</reference>
<evidence type="ECO:0000259" key="5">
    <source>
        <dbReference type="PROSITE" id="PS50043"/>
    </source>
</evidence>
<feature type="transmembrane region" description="Helical" evidence="4">
    <location>
        <begin position="261"/>
        <end position="282"/>
    </location>
</feature>
<feature type="transmembrane region" description="Helical" evidence="4">
    <location>
        <begin position="319"/>
        <end position="335"/>
    </location>
</feature>
<comment type="caution">
    <text evidence="6">The sequence shown here is derived from an EMBL/GenBank/DDBJ whole genome shotgun (WGS) entry which is preliminary data.</text>
</comment>
<dbReference type="PATRIC" id="fig|742818.3.peg.1644"/>
<sequence>MVKGRGSASSVSAVMLLAFGILSFRVAAWVIYRSELAYITNDGYVIARIFQMLVVVLLMVSMRNRIPSKRVFIGGMVLATVATVVASAVVIFGSNGVLPPSWGMAACGLHGAASAFFFLGWGVCACIEPPSRSALSISLAFVLYGLVTLFLSFVPLGFVEGVALLSPLLCCALIVIALKGRLEKIPCGRASLRRDLDTPSRMLLGVMLACCVICAVVDVMVPESSDPSLYSFNAFWPVLYAVIFGVFFVWFVLMKKKEPDALWPMFTFVLSVGLFGFSSFFFIDTFVAGQFMRASADCIIVFSWVVVACVVYRKKLQPIFYFGLSIIIYSNTAPFPKAAFDALFPQVDFGAGSLVAIALAFVMAVALVGCTVFLSAVRKPSALPKSSQPPKAECSSLEWMKESYGLTLREIEVVDLLTRGYTMPQTGERLFISHDTVRSHVKSIYKKLGVHSKGELIDIVAQGGVR</sequence>
<dbReference type="eggNOG" id="COG2197">
    <property type="taxonomic scope" value="Bacteria"/>
</dbReference>
<dbReference type="Pfam" id="PF00196">
    <property type="entry name" value="GerE"/>
    <property type="match status" value="1"/>
</dbReference>
<dbReference type="PRINTS" id="PR00038">
    <property type="entry name" value="HTHLUXR"/>
</dbReference>
<dbReference type="PANTHER" id="PTHR44688:SF16">
    <property type="entry name" value="DNA-BINDING TRANSCRIPTIONAL ACTIVATOR DEVR_DOSR"/>
    <property type="match status" value="1"/>
</dbReference>
<evidence type="ECO:0000256" key="4">
    <source>
        <dbReference type="SAM" id="Phobius"/>
    </source>
</evidence>
<feature type="transmembrane region" description="Helical" evidence="4">
    <location>
        <begin position="355"/>
        <end position="377"/>
    </location>
</feature>
<protein>
    <recommendedName>
        <fullName evidence="5">HTH luxR-type domain-containing protein</fullName>
    </recommendedName>
</protein>
<evidence type="ECO:0000256" key="1">
    <source>
        <dbReference type="ARBA" id="ARBA00023015"/>
    </source>
</evidence>
<feature type="transmembrane region" description="Helical" evidence="4">
    <location>
        <begin position="234"/>
        <end position="254"/>
    </location>
</feature>
<feature type="transmembrane region" description="Helical" evidence="4">
    <location>
        <begin position="203"/>
        <end position="222"/>
    </location>
</feature>
<evidence type="ECO:0000313" key="6">
    <source>
        <dbReference type="EMBL" id="EJZ83355.1"/>
    </source>
</evidence>
<dbReference type="CDD" id="cd06170">
    <property type="entry name" value="LuxR_C_like"/>
    <property type="match status" value="1"/>
</dbReference>
<dbReference type="InParanoid" id="K0Z7E5"/>
<feature type="transmembrane region" description="Helical" evidence="4">
    <location>
        <begin position="102"/>
        <end position="127"/>
    </location>
</feature>
<name>K0Z7E5_9ACTN</name>
<dbReference type="InterPro" id="IPR016032">
    <property type="entry name" value="Sig_transdc_resp-reg_C-effctor"/>
</dbReference>
<feature type="transmembrane region" description="Helical" evidence="4">
    <location>
        <begin position="294"/>
        <end position="312"/>
    </location>
</feature>
<feature type="transmembrane region" description="Helical" evidence="4">
    <location>
        <begin position="134"/>
        <end position="156"/>
    </location>
</feature>
<dbReference type="InterPro" id="IPR000792">
    <property type="entry name" value="Tscrpt_reg_LuxR_C"/>
</dbReference>
<gene>
    <name evidence="6" type="ORF">HMPREF9451_01558</name>
</gene>
<dbReference type="PANTHER" id="PTHR44688">
    <property type="entry name" value="DNA-BINDING TRANSCRIPTIONAL ACTIVATOR DEVR_DOSR"/>
    <property type="match status" value="1"/>
</dbReference>
<keyword evidence="1" id="KW-0805">Transcription regulation</keyword>
<dbReference type="GO" id="GO:0003677">
    <property type="term" value="F:DNA binding"/>
    <property type="evidence" value="ECO:0007669"/>
    <property type="project" value="UniProtKB-KW"/>
</dbReference>
<keyword evidence="4" id="KW-1133">Transmembrane helix</keyword>
<feature type="transmembrane region" description="Helical" evidence="4">
    <location>
        <begin position="12"/>
        <end position="32"/>
    </location>
</feature>
<dbReference type="EMBL" id="ADMD01000008">
    <property type="protein sequence ID" value="EJZ83355.1"/>
    <property type="molecule type" value="Genomic_DNA"/>
</dbReference>
<dbReference type="AlphaFoldDB" id="K0Z7E5"/>
<feature type="transmembrane region" description="Helical" evidence="4">
    <location>
        <begin position="162"/>
        <end position="182"/>
    </location>
</feature>
<keyword evidence="3" id="KW-0804">Transcription</keyword>
<keyword evidence="2" id="KW-0238">DNA-binding</keyword>
<dbReference type="InterPro" id="IPR036388">
    <property type="entry name" value="WH-like_DNA-bd_sf"/>
</dbReference>
<evidence type="ECO:0000256" key="2">
    <source>
        <dbReference type="ARBA" id="ARBA00023125"/>
    </source>
</evidence>